<gene>
    <name evidence="3" type="ORF">ZT1A5_G11057</name>
</gene>
<name>A0A1Y6M1N4_ZYMTR</name>
<sequence>MTEAAIDAECRSMLYEIMREDMEVNSGLKPRPENADRILAAATQILDRRNQEIKDLEQKKSVAVDELDSVNGQTMLMLNETDDSRREGFSSGKTLRDASTPSL</sequence>
<proteinExistence type="predicted"/>
<protein>
    <submittedName>
        <fullName evidence="3">Uncharacterized protein</fullName>
    </submittedName>
</protein>
<evidence type="ECO:0000313" key="3">
    <source>
        <dbReference type="EMBL" id="SMY29608.1"/>
    </source>
</evidence>
<dbReference type="AlphaFoldDB" id="A0A1Y6M1N4"/>
<dbReference type="Proteomes" id="UP000215453">
    <property type="component" value="Chromosome 12"/>
</dbReference>
<dbReference type="EMBL" id="LT882687">
    <property type="protein sequence ID" value="SMY29608.1"/>
    <property type="molecule type" value="Genomic_DNA"/>
</dbReference>
<evidence type="ECO:0000256" key="1">
    <source>
        <dbReference type="SAM" id="Coils"/>
    </source>
</evidence>
<feature type="coiled-coil region" evidence="1">
    <location>
        <begin position="39"/>
        <end position="73"/>
    </location>
</feature>
<organism evidence="3 4">
    <name type="scientific">Zymoseptoria tritici ST99CH_1A5</name>
    <dbReference type="NCBI Taxonomy" id="1276529"/>
    <lineage>
        <taxon>Eukaryota</taxon>
        <taxon>Fungi</taxon>
        <taxon>Dikarya</taxon>
        <taxon>Ascomycota</taxon>
        <taxon>Pezizomycotina</taxon>
        <taxon>Dothideomycetes</taxon>
        <taxon>Dothideomycetidae</taxon>
        <taxon>Mycosphaerellales</taxon>
        <taxon>Mycosphaerellaceae</taxon>
        <taxon>Zymoseptoria</taxon>
    </lineage>
</organism>
<feature type="compositionally biased region" description="Polar residues" evidence="2">
    <location>
        <begin position="91"/>
        <end position="103"/>
    </location>
</feature>
<feature type="region of interest" description="Disordered" evidence="2">
    <location>
        <begin position="78"/>
        <end position="103"/>
    </location>
</feature>
<keyword evidence="1" id="KW-0175">Coiled coil</keyword>
<evidence type="ECO:0000256" key="2">
    <source>
        <dbReference type="SAM" id="MobiDB-lite"/>
    </source>
</evidence>
<evidence type="ECO:0000313" key="4">
    <source>
        <dbReference type="Proteomes" id="UP000215453"/>
    </source>
</evidence>
<reference evidence="3 4" key="1">
    <citation type="submission" date="2016-10" db="EMBL/GenBank/DDBJ databases">
        <authorList>
            <person name="Varghese N."/>
        </authorList>
    </citation>
    <scope>NUCLEOTIDE SEQUENCE [LARGE SCALE GENOMIC DNA]</scope>
</reference>
<accession>A0A1Y6M1N4</accession>